<proteinExistence type="predicted"/>
<protein>
    <recommendedName>
        <fullName evidence="3">Lipoprotein</fullName>
    </recommendedName>
</protein>
<evidence type="ECO:0008006" key="3">
    <source>
        <dbReference type="Google" id="ProtNLM"/>
    </source>
</evidence>
<accession>A0ABP6BKF1</accession>
<reference evidence="2" key="1">
    <citation type="journal article" date="2019" name="Int. J. Syst. Evol. Microbiol.">
        <title>The Global Catalogue of Microorganisms (GCM) 10K type strain sequencing project: providing services to taxonomists for standard genome sequencing and annotation.</title>
        <authorList>
            <consortium name="The Broad Institute Genomics Platform"/>
            <consortium name="The Broad Institute Genome Sequencing Center for Infectious Disease"/>
            <person name="Wu L."/>
            <person name="Ma J."/>
        </authorList>
    </citation>
    <scope>NUCLEOTIDE SEQUENCE [LARGE SCALE GENOMIC DNA]</scope>
    <source>
        <strain evidence="2">JCM 16365</strain>
    </source>
</reference>
<evidence type="ECO:0000313" key="2">
    <source>
        <dbReference type="Proteomes" id="UP001500274"/>
    </source>
</evidence>
<gene>
    <name evidence="1" type="ORF">GCM10009862_12970</name>
</gene>
<evidence type="ECO:0000313" key="1">
    <source>
        <dbReference type="EMBL" id="GAA2575183.1"/>
    </source>
</evidence>
<sequence>MIAAAGSVLLTACGTISTPYGASARGAAQGIAVEVDFIAQGLMDAVLSAQYGVVTRTDLLPLAAHVLLTPEEQLTAEDERRASTIYGVSTSLDATSVDIFVPASSQVNAGLYSESTAQFGCGTLRVDAVFAVARIRDVPCPDWIVQLNFPDARQVSLADVTNKEIGAAERNARD</sequence>
<comment type="caution">
    <text evidence="1">The sequence shown here is derived from an EMBL/GenBank/DDBJ whole genome shotgun (WGS) entry which is preliminary data.</text>
</comment>
<dbReference type="EMBL" id="BAAARI010000010">
    <property type="protein sequence ID" value="GAA2575183.1"/>
    <property type="molecule type" value="Genomic_DNA"/>
</dbReference>
<organism evidence="1 2">
    <name type="scientific">Microbacterium binotii</name>
    <dbReference type="NCBI Taxonomy" id="462710"/>
    <lineage>
        <taxon>Bacteria</taxon>
        <taxon>Bacillati</taxon>
        <taxon>Actinomycetota</taxon>
        <taxon>Actinomycetes</taxon>
        <taxon>Micrococcales</taxon>
        <taxon>Microbacteriaceae</taxon>
        <taxon>Microbacterium</taxon>
    </lineage>
</organism>
<dbReference type="Proteomes" id="UP001500274">
    <property type="component" value="Unassembled WGS sequence"/>
</dbReference>
<keyword evidence="2" id="KW-1185">Reference proteome</keyword>
<dbReference type="RefSeq" id="WP_344227900.1">
    <property type="nucleotide sequence ID" value="NZ_BAAARI010000010.1"/>
</dbReference>
<name>A0ABP6BKF1_9MICO</name>